<name>A0ABW8CQG1_STRBI</name>
<gene>
    <name evidence="1" type="ORF">ACIGW0_04940</name>
</gene>
<evidence type="ECO:0000313" key="1">
    <source>
        <dbReference type="EMBL" id="MFI9118744.1"/>
    </source>
</evidence>
<comment type="caution">
    <text evidence="1">The sequence shown here is derived from an EMBL/GenBank/DDBJ whole genome shotgun (WGS) entry which is preliminary data.</text>
</comment>
<keyword evidence="2" id="KW-1185">Reference proteome</keyword>
<dbReference type="EMBL" id="JBITYT010000002">
    <property type="protein sequence ID" value="MFI9118744.1"/>
    <property type="molecule type" value="Genomic_DNA"/>
</dbReference>
<sequence>MLFCEYCEGSGLNEHTVRSVALIEVSEGAKQRLAHHVARLTACVSQSTAPVVVAA</sequence>
<dbReference type="Proteomes" id="UP001614391">
    <property type="component" value="Unassembled WGS sequence"/>
</dbReference>
<accession>A0ABW8CQG1</accession>
<proteinExistence type="predicted"/>
<evidence type="ECO:0000313" key="2">
    <source>
        <dbReference type="Proteomes" id="UP001614391"/>
    </source>
</evidence>
<protein>
    <submittedName>
        <fullName evidence="1">Uncharacterized protein</fullName>
    </submittedName>
</protein>
<reference evidence="1 2" key="1">
    <citation type="submission" date="2024-10" db="EMBL/GenBank/DDBJ databases">
        <title>The Natural Products Discovery Center: Release of the First 8490 Sequenced Strains for Exploring Actinobacteria Biosynthetic Diversity.</title>
        <authorList>
            <person name="Kalkreuter E."/>
            <person name="Kautsar S.A."/>
            <person name="Yang D."/>
            <person name="Bader C.D."/>
            <person name="Teijaro C.N."/>
            <person name="Fluegel L."/>
            <person name="Davis C.M."/>
            <person name="Simpson J.R."/>
            <person name="Lauterbach L."/>
            <person name="Steele A.D."/>
            <person name="Gui C."/>
            <person name="Meng S."/>
            <person name="Li G."/>
            <person name="Viehrig K."/>
            <person name="Ye F."/>
            <person name="Su P."/>
            <person name="Kiefer A.F."/>
            <person name="Nichols A."/>
            <person name="Cepeda A.J."/>
            <person name="Yan W."/>
            <person name="Fan B."/>
            <person name="Jiang Y."/>
            <person name="Adhikari A."/>
            <person name="Zheng C.-J."/>
            <person name="Schuster L."/>
            <person name="Cowan T.M."/>
            <person name="Smanski M.J."/>
            <person name="Chevrette M.G."/>
            <person name="De Carvalho L.P.S."/>
            <person name="Shen B."/>
        </authorList>
    </citation>
    <scope>NUCLEOTIDE SEQUENCE [LARGE SCALE GENOMIC DNA]</scope>
    <source>
        <strain evidence="1 2">NPDC053346</strain>
    </source>
</reference>
<organism evidence="1 2">
    <name type="scientific">Streptomyces bikiniensis</name>
    <dbReference type="NCBI Taxonomy" id="1896"/>
    <lineage>
        <taxon>Bacteria</taxon>
        <taxon>Bacillati</taxon>
        <taxon>Actinomycetota</taxon>
        <taxon>Actinomycetes</taxon>
        <taxon>Kitasatosporales</taxon>
        <taxon>Streptomycetaceae</taxon>
        <taxon>Streptomyces</taxon>
    </lineage>
</organism>
<dbReference type="RefSeq" id="WP_185908590.1">
    <property type="nucleotide sequence ID" value="NZ_JBITYT010000002.1"/>
</dbReference>